<dbReference type="OrthoDB" id="121974at2"/>
<feature type="domain" description="DUF4440" evidence="1">
    <location>
        <begin position="11"/>
        <end position="106"/>
    </location>
</feature>
<dbReference type="Proteomes" id="UP000252585">
    <property type="component" value="Unassembled WGS sequence"/>
</dbReference>
<keyword evidence="3" id="KW-1185">Reference proteome</keyword>
<protein>
    <recommendedName>
        <fullName evidence="1">DUF4440 domain-containing protein</fullName>
    </recommendedName>
</protein>
<reference evidence="2 3" key="1">
    <citation type="submission" date="2018-07" db="EMBL/GenBank/DDBJ databases">
        <title>Genomic Encyclopedia of Type Strains, Phase IV (KMG-IV): sequencing the most valuable type-strain genomes for metagenomic binning, comparative biology and taxonomic classification.</title>
        <authorList>
            <person name="Goeker M."/>
        </authorList>
    </citation>
    <scope>NUCLEOTIDE SEQUENCE [LARGE SCALE GENOMIC DNA]</scope>
    <source>
        <strain evidence="2 3">DSM 27696</strain>
    </source>
</reference>
<comment type="caution">
    <text evidence="2">The sequence shown here is derived from an EMBL/GenBank/DDBJ whole genome shotgun (WGS) entry which is preliminary data.</text>
</comment>
<name>A0A368X579_9BACI</name>
<dbReference type="InterPro" id="IPR032710">
    <property type="entry name" value="NTF2-like_dom_sf"/>
</dbReference>
<dbReference type="InterPro" id="IPR027843">
    <property type="entry name" value="DUF4440"/>
</dbReference>
<evidence type="ECO:0000259" key="1">
    <source>
        <dbReference type="Pfam" id="PF14534"/>
    </source>
</evidence>
<dbReference type="EMBL" id="QPJJ01000022">
    <property type="protein sequence ID" value="RCW62849.1"/>
    <property type="molecule type" value="Genomic_DNA"/>
</dbReference>
<dbReference type="AlphaFoldDB" id="A0A368X579"/>
<dbReference type="RefSeq" id="WP_114354455.1">
    <property type="nucleotide sequence ID" value="NZ_QPJJ01000022.1"/>
</dbReference>
<gene>
    <name evidence="2" type="ORF">DFR57_12218</name>
</gene>
<organism evidence="2 3">
    <name type="scientific">Saliterribacillus persicus</name>
    <dbReference type="NCBI Taxonomy" id="930114"/>
    <lineage>
        <taxon>Bacteria</taxon>
        <taxon>Bacillati</taxon>
        <taxon>Bacillota</taxon>
        <taxon>Bacilli</taxon>
        <taxon>Bacillales</taxon>
        <taxon>Bacillaceae</taxon>
        <taxon>Saliterribacillus</taxon>
    </lineage>
</organism>
<evidence type="ECO:0000313" key="3">
    <source>
        <dbReference type="Proteomes" id="UP000252585"/>
    </source>
</evidence>
<evidence type="ECO:0000313" key="2">
    <source>
        <dbReference type="EMBL" id="RCW62849.1"/>
    </source>
</evidence>
<dbReference type="SUPFAM" id="SSF54427">
    <property type="entry name" value="NTF2-like"/>
    <property type="match status" value="1"/>
</dbReference>
<proteinExistence type="predicted"/>
<dbReference type="Gene3D" id="3.10.450.50">
    <property type="match status" value="1"/>
</dbReference>
<dbReference type="Pfam" id="PF14534">
    <property type="entry name" value="DUF4440"/>
    <property type="match status" value="1"/>
</dbReference>
<accession>A0A368X579</accession>
<sequence length="118" mass="13863">MNDSTKAYFKSLEESHLDIDVRKSKEKLAHILADEFKEIGSSGKMYTKSDCLNEGVGLFEMTVHDFEVYPLSEDLTLTTYLLINTTRNRNTLRSSIWKYIDNRWQLYFHQGTITEEKE</sequence>